<dbReference type="STRING" id="394221.Mmar10_0513"/>
<evidence type="ECO:0000256" key="6">
    <source>
        <dbReference type="ARBA" id="ARBA00023077"/>
    </source>
</evidence>
<dbReference type="eggNOG" id="COG4771">
    <property type="taxonomic scope" value="Bacteria"/>
</dbReference>
<dbReference type="Proteomes" id="UP000001964">
    <property type="component" value="Chromosome"/>
</dbReference>
<dbReference type="EMBL" id="CP000449">
    <property type="protein sequence ID" value="ABI64806.1"/>
    <property type="molecule type" value="Genomic_DNA"/>
</dbReference>
<keyword evidence="7" id="KW-0472">Membrane</keyword>
<feature type="compositionally biased region" description="Polar residues" evidence="10">
    <location>
        <begin position="244"/>
        <end position="261"/>
    </location>
</feature>
<evidence type="ECO:0000256" key="4">
    <source>
        <dbReference type="ARBA" id="ARBA00022692"/>
    </source>
</evidence>
<reference evidence="12 13" key="1">
    <citation type="submission" date="2006-08" db="EMBL/GenBank/DDBJ databases">
        <title>Complete sequence of Maricaulis maris MCS10.</title>
        <authorList>
            <consortium name="US DOE Joint Genome Institute"/>
            <person name="Copeland A."/>
            <person name="Lucas S."/>
            <person name="Lapidus A."/>
            <person name="Barry K."/>
            <person name="Detter J.C."/>
            <person name="Glavina del Rio T."/>
            <person name="Hammon N."/>
            <person name="Israni S."/>
            <person name="Dalin E."/>
            <person name="Tice H."/>
            <person name="Pitluck S."/>
            <person name="Saunders E."/>
            <person name="Brettin T."/>
            <person name="Bruce D."/>
            <person name="Han C."/>
            <person name="Tapia R."/>
            <person name="Gilna P."/>
            <person name="Schmutz J."/>
            <person name="Larimer F."/>
            <person name="Land M."/>
            <person name="Hauser L."/>
            <person name="Kyrpides N."/>
            <person name="Mikhailova N."/>
            <person name="Viollier P."/>
            <person name="Stephens C."/>
            <person name="Richardson P."/>
        </authorList>
    </citation>
    <scope>NUCLEOTIDE SEQUENCE [LARGE SCALE GENOMIC DNA]</scope>
    <source>
        <strain evidence="12 13">MCS10</strain>
    </source>
</reference>
<dbReference type="PANTHER" id="PTHR30069">
    <property type="entry name" value="TONB-DEPENDENT OUTER MEMBRANE RECEPTOR"/>
    <property type="match status" value="1"/>
</dbReference>
<keyword evidence="9" id="KW-0998">Cell outer membrane</keyword>
<gene>
    <name evidence="12" type="ordered locus">Mmar10_0513</name>
</gene>
<feature type="region of interest" description="Disordered" evidence="10">
    <location>
        <begin position="240"/>
        <end position="261"/>
    </location>
</feature>
<dbReference type="HOGENOM" id="CLU_022987_0_0_5"/>
<dbReference type="KEGG" id="mmr:Mmar10_0513"/>
<evidence type="ECO:0000256" key="1">
    <source>
        <dbReference type="ARBA" id="ARBA00004571"/>
    </source>
</evidence>
<proteinExistence type="predicted"/>
<evidence type="ECO:0000256" key="9">
    <source>
        <dbReference type="ARBA" id="ARBA00023237"/>
    </source>
</evidence>
<dbReference type="AlphaFoldDB" id="Q0ASD1"/>
<dbReference type="Pfam" id="PF00593">
    <property type="entry name" value="TonB_dep_Rec_b-barrel"/>
    <property type="match status" value="1"/>
</dbReference>
<dbReference type="InterPro" id="IPR039426">
    <property type="entry name" value="TonB-dep_rcpt-like"/>
</dbReference>
<keyword evidence="5" id="KW-0732">Signal</keyword>
<comment type="subcellular location">
    <subcellularLocation>
        <location evidence="1">Cell outer membrane</location>
        <topology evidence="1">Multi-pass membrane protein</topology>
    </subcellularLocation>
</comment>
<organism evidence="12 13">
    <name type="scientific">Maricaulis maris (strain MCS10)</name>
    <name type="common">Caulobacter maris</name>
    <dbReference type="NCBI Taxonomy" id="394221"/>
    <lineage>
        <taxon>Bacteria</taxon>
        <taxon>Pseudomonadati</taxon>
        <taxon>Pseudomonadota</taxon>
        <taxon>Alphaproteobacteria</taxon>
        <taxon>Maricaulales</taxon>
        <taxon>Maricaulaceae</taxon>
        <taxon>Maricaulis</taxon>
    </lineage>
</organism>
<keyword evidence="6" id="KW-0798">TonB box</keyword>
<evidence type="ECO:0000313" key="12">
    <source>
        <dbReference type="EMBL" id="ABI64806.1"/>
    </source>
</evidence>
<dbReference type="PANTHER" id="PTHR30069:SF29">
    <property type="entry name" value="HEMOGLOBIN AND HEMOGLOBIN-HAPTOGLOBIN-BINDING PROTEIN 1-RELATED"/>
    <property type="match status" value="1"/>
</dbReference>
<evidence type="ECO:0000256" key="8">
    <source>
        <dbReference type="ARBA" id="ARBA00023170"/>
    </source>
</evidence>
<name>Q0ASD1_MARMM</name>
<sequence length="727" mass="80452" precursor="true">MVWGLFNLTDTFRRAVAVSMCLAATAISPARGQAEPTEAGIAVYRPEAFAEFLPRNALDMVYRLPGFSLNGGDNVRGLSGAAGNVLINGRRPPRGSGSLQSRISAIRVEDVIRLELIEAGARDVEMQGYPLLLDIVTAQTSAARVDGRIEIEPREDGGEEYQGELAVSISGGRSELEARVDLYDETRTDYGSVRTSTADEPGARVSSDELESQTRRDWLAVARFHANPRNDFAFSLSTERRDNTSTPVLDSQAPTGTVETGASESIARFGSARWRHDLTDTVELIGLVTRRQGEAVASDSFLSSGVTSQSDSTRETEETAVRADVRWRPSRSLTLETGVTWAANMLEGRSSAYIDGVEQDIDGDDAQVEETRSALLASATWIPTSRVSTTIGTRFEQFSLDTSNQGGASLSLTDIAPRADINWSLSEGWTLRLSSERNVGQLNLDQFLASTDLNNSLNTAGAATLEPQRDWTHAVTLEHRSGERDLLRLEAATQEIENPISSVLDGQGSLRPANVGPETIQWVNAQFELELDRYGLDGLSVEGSANRRWSDRVDQLQGFARTTSGHRDYNIKLVIRKEWSEGRYMASFEVEDRAPAMHYWLTEIREENNGIRLRFESEWRPGPEWRSGFFMRWNGDRRDTIQVFDGVREPGADPVLINTIDRSEGVFASVWSEWEVRRAGFLRLSLRSGRDESGVSRVDSPAGAFLDQIASQSDNVPSVNVRLRFQR</sequence>
<evidence type="ECO:0000256" key="5">
    <source>
        <dbReference type="ARBA" id="ARBA00022729"/>
    </source>
</evidence>
<evidence type="ECO:0000256" key="3">
    <source>
        <dbReference type="ARBA" id="ARBA00022452"/>
    </source>
</evidence>
<dbReference type="SUPFAM" id="SSF56935">
    <property type="entry name" value="Porins"/>
    <property type="match status" value="1"/>
</dbReference>
<evidence type="ECO:0000256" key="7">
    <source>
        <dbReference type="ARBA" id="ARBA00023136"/>
    </source>
</evidence>
<accession>Q0ASD1</accession>
<feature type="region of interest" description="Disordered" evidence="10">
    <location>
        <begin position="192"/>
        <end position="211"/>
    </location>
</feature>
<protein>
    <recommendedName>
        <fullName evidence="11">TonB-dependent receptor-like beta-barrel domain-containing protein</fullName>
    </recommendedName>
</protein>
<dbReference type="Gene3D" id="2.40.170.20">
    <property type="entry name" value="TonB-dependent receptor, beta-barrel domain"/>
    <property type="match status" value="1"/>
</dbReference>
<dbReference type="GO" id="GO:0009279">
    <property type="term" value="C:cell outer membrane"/>
    <property type="evidence" value="ECO:0007669"/>
    <property type="project" value="UniProtKB-SubCell"/>
</dbReference>
<keyword evidence="8" id="KW-0675">Receptor</keyword>
<evidence type="ECO:0000313" key="13">
    <source>
        <dbReference type="Proteomes" id="UP000001964"/>
    </source>
</evidence>
<feature type="domain" description="TonB-dependent receptor-like beta-barrel" evidence="11">
    <location>
        <begin position="224"/>
        <end position="553"/>
    </location>
</feature>
<dbReference type="GO" id="GO:0015344">
    <property type="term" value="F:siderophore uptake transmembrane transporter activity"/>
    <property type="evidence" value="ECO:0007669"/>
    <property type="project" value="TreeGrafter"/>
</dbReference>
<dbReference type="InterPro" id="IPR000531">
    <property type="entry name" value="Beta-barrel_TonB"/>
</dbReference>
<keyword evidence="2" id="KW-0813">Transport</keyword>
<keyword evidence="13" id="KW-1185">Reference proteome</keyword>
<dbReference type="InterPro" id="IPR036942">
    <property type="entry name" value="Beta-barrel_TonB_sf"/>
</dbReference>
<keyword evidence="4" id="KW-0812">Transmembrane</keyword>
<evidence type="ECO:0000256" key="2">
    <source>
        <dbReference type="ARBA" id="ARBA00022448"/>
    </source>
</evidence>
<evidence type="ECO:0000256" key="10">
    <source>
        <dbReference type="SAM" id="MobiDB-lite"/>
    </source>
</evidence>
<evidence type="ECO:0000259" key="11">
    <source>
        <dbReference type="Pfam" id="PF00593"/>
    </source>
</evidence>
<dbReference type="GO" id="GO:0044718">
    <property type="term" value="P:siderophore transmembrane transport"/>
    <property type="evidence" value="ECO:0007669"/>
    <property type="project" value="TreeGrafter"/>
</dbReference>
<keyword evidence="3" id="KW-1134">Transmembrane beta strand</keyword>